<name>A0ABD5QCJ5_9EURY</name>
<protein>
    <submittedName>
        <fullName evidence="1">Uncharacterized protein</fullName>
    </submittedName>
</protein>
<dbReference type="RefSeq" id="WP_224830008.1">
    <property type="nucleotide sequence ID" value="NZ_JAIVEF010000034.1"/>
</dbReference>
<reference evidence="1 2" key="1">
    <citation type="journal article" date="2019" name="Int. J. Syst. Evol. Microbiol.">
        <title>The Global Catalogue of Microorganisms (GCM) 10K type strain sequencing project: providing services to taxonomists for standard genome sequencing and annotation.</title>
        <authorList>
            <consortium name="The Broad Institute Genomics Platform"/>
            <consortium name="The Broad Institute Genome Sequencing Center for Infectious Disease"/>
            <person name="Wu L."/>
            <person name="Ma J."/>
        </authorList>
    </citation>
    <scope>NUCLEOTIDE SEQUENCE [LARGE SCALE GENOMIC DNA]</scope>
    <source>
        <strain evidence="1 2">CGMCC 1.15824</strain>
    </source>
</reference>
<comment type="caution">
    <text evidence="1">The sequence shown here is derived from an EMBL/GenBank/DDBJ whole genome shotgun (WGS) entry which is preliminary data.</text>
</comment>
<accession>A0ABD5QCJ5</accession>
<evidence type="ECO:0000313" key="2">
    <source>
        <dbReference type="Proteomes" id="UP001595925"/>
    </source>
</evidence>
<proteinExistence type="predicted"/>
<dbReference type="EMBL" id="JBHSJG010000021">
    <property type="protein sequence ID" value="MFC4987315.1"/>
    <property type="molecule type" value="Genomic_DNA"/>
</dbReference>
<dbReference type="Proteomes" id="UP001595925">
    <property type="component" value="Unassembled WGS sequence"/>
</dbReference>
<gene>
    <name evidence="1" type="ORF">ACFPFO_05940</name>
</gene>
<organism evidence="1 2">
    <name type="scientific">Saliphagus infecundisoli</name>
    <dbReference type="NCBI Taxonomy" id="1849069"/>
    <lineage>
        <taxon>Archaea</taxon>
        <taxon>Methanobacteriati</taxon>
        <taxon>Methanobacteriota</taxon>
        <taxon>Stenosarchaea group</taxon>
        <taxon>Halobacteria</taxon>
        <taxon>Halobacteriales</taxon>
        <taxon>Natrialbaceae</taxon>
        <taxon>Saliphagus</taxon>
    </lineage>
</organism>
<keyword evidence="2" id="KW-1185">Reference proteome</keyword>
<evidence type="ECO:0000313" key="1">
    <source>
        <dbReference type="EMBL" id="MFC4987315.1"/>
    </source>
</evidence>
<sequence>MFTFDTKEGDTVEIEGPDQWHRNDLYVEHSDGSDVHGMIFPREGSQLEISRYMMRDPPMIFEMKLTKADESTTNHLTGCRFGNSNGQFKADFVNVK</sequence>
<dbReference type="AlphaFoldDB" id="A0ABD5QCJ5"/>